<comment type="similarity">
    <text evidence="3 10">Belongs to the glycosyl hydrolase 75 family.</text>
</comment>
<proteinExistence type="inferred from homology"/>
<dbReference type="STRING" id="1531966.A0A0A1TJN3"/>
<dbReference type="OrthoDB" id="4756206at2759"/>
<dbReference type="AlphaFoldDB" id="A0A0A1TJN3"/>
<dbReference type="EMBL" id="CDHN01000003">
    <property type="protein sequence ID" value="CEJ90007.1"/>
    <property type="molecule type" value="Genomic_DNA"/>
</dbReference>
<dbReference type="GO" id="GO:0005576">
    <property type="term" value="C:extracellular region"/>
    <property type="evidence" value="ECO:0007669"/>
    <property type="project" value="UniProtKB-SubCell"/>
</dbReference>
<keyword evidence="8 10" id="KW-0326">Glycosidase</keyword>
<dbReference type="InterPro" id="IPR009939">
    <property type="entry name" value="Chitosanase_fungal"/>
</dbReference>
<gene>
    <name evidence="11" type="ORF">VHEMI05819</name>
</gene>
<dbReference type="GO" id="GO:0000272">
    <property type="term" value="P:polysaccharide catabolic process"/>
    <property type="evidence" value="ECO:0007669"/>
    <property type="project" value="UniProtKB-KW"/>
</dbReference>
<evidence type="ECO:0000313" key="12">
    <source>
        <dbReference type="Proteomes" id="UP000039046"/>
    </source>
</evidence>
<evidence type="ECO:0000313" key="11">
    <source>
        <dbReference type="EMBL" id="CEJ90007.1"/>
    </source>
</evidence>
<dbReference type="PANTHER" id="PTHR42061">
    <property type="entry name" value="ENDO-CHITOSANASE"/>
    <property type="match status" value="1"/>
</dbReference>
<evidence type="ECO:0000256" key="8">
    <source>
        <dbReference type="ARBA" id="ARBA00023295"/>
    </source>
</evidence>
<dbReference type="GO" id="GO:0016977">
    <property type="term" value="F:chitosanase activity"/>
    <property type="evidence" value="ECO:0007669"/>
    <property type="project" value="UniProtKB-EC"/>
</dbReference>
<evidence type="ECO:0000256" key="5">
    <source>
        <dbReference type="ARBA" id="ARBA00022729"/>
    </source>
</evidence>
<organism evidence="11 12">
    <name type="scientific">[Torrubiella] hemipterigena</name>
    <dbReference type="NCBI Taxonomy" id="1531966"/>
    <lineage>
        <taxon>Eukaryota</taxon>
        <taxon>Fungi</taxon>
        <taxon>Dikarya</taxon>
        <taxon>Ascomycota</taxon>
        <taxon>Pezizomycotina</taxon>
        <taxon>Sordariomycetes</taxon>
        <taxon>Hypocreomycetidae</taxon>
        <taxon>Hypocreales</taxon>
        <taxon>Clavicipitaceae</taxon>
        <taxon>Clavicipitaceae incertae sedis</taxon>
        <taxon>'Torrubiella' clade</taxon>
    </lineage>
</organism>
<evidence type="ECO:0000256" key="9">
    <source>
        <dbReference type="ARBA" id="ARBA00023326"/>
    </source>
</evidence>
<dbReference type="Proteomes" id="UP000039046">
    <property type="component" value="Unassembled WGS sequence"/>
</dbReference>
<evidence type="ECO:0000256" key="10">
    <source>
        <dbReference type="RuleBase" id="RU361208"/>
    </source>
</evidence>
<protein>
    <recommendedName>
        <fullName evidence="10">Endo-chitosanase</fullName>
        <ecNumber evidence="10">3.2.1.132</ecNumber>
    </recommendedName>
</protein>
<keyword evidence="7" id="KW-0119">Carbohydrate metabolism</keyword>
<comment type="subcellular location">
    <subcellularLocation>
        <location evidence="2 10">Secreted</location>
    </subcellularLocation>
</comment>
<evidence type="ECO:0000256" key="7">
    <source>
        <dbReference type="ARBA" id="ARBA00023277"/>
    </source>
</evidence>
<evidence type="ECO:0000256" key="6">
    <source>
        <dbReference type="ARBA" id="ARBA00022801"/>
    </source>
</evidence>
<keyword evidence="9 10" id="KW-0624">Polysaccharide degradation</keyword>
<evidence type="ECO:0000256" key="4">
    <source>
        <dbReference type="ARBA" id="ARBA00022525"/>
    </source>
</evidence>
<name>A0A0A1TJN3_9HYPO</name>
<dbReference type="HOGENOM" id="CLU_046555_0_1_1"/>
<evidence type="ECO:0000256" key="2">
    <source>
        <dbReference type="ARBA" id="ARBA00004613"/>
    </source>
</evidence>
<comment type="catalytic activity">
    <reaction evidence="1 10">
        <text>Endohydrolysis of beta-(1-&gt;4)-linkages between D-glucosamine residues in a partly acetylated chitosan.</text>
        <dbReference type="EC" id="3.2.1.132"/>
    </reaction>
</comment>
<reference evidence="11 12" key="1">
    <citation type="journal article" date="2015" name="Genome Announc.">
        <title>Draft Genome Sequence and Gene Annotation of the Entomopathogenic Fungus Verticillium hemipterigenum.</title>
        <authorList>
            <person name="Horn F."/>
            <person name="Habel A."/>
            <person name="Scharf D.H."/>
            <person name="Dworschak J."/>
            <person name="Brakhage A.A."/>
            <person name="Guthke R."/>
            <person name="Hertweck C."/>
            <person name="Linde J."/>
        </authorList>
    </citation>
    <scope>NUCLEOTIDE SEQUENCE [LARGE SCALE GENOMIC DNA]</scope>
</reference>
<keyword evidence="5" id="KW-0732">Signal</keyword>
<evidence type="ECO:0000256" key="3">
    <source>
        <dbReference type="ARBA" id="ARBA00007799"/>
    </source>
</evidence>
<accession>A0A0A1TJN3</accession>
<keyword evidence="6 10" id="KW-0378">Hydrolase</keyword>
<keyword evidence="4" id="KW-0964">Secreted</keyword>
<comment type="function">
    <text evidence="10">Chitosanase catalyzing the endo-type cleavage of chitosan, the deacylated form of chitin. Chitosanase may be crucial in the degradation of the deacetylated portion of chitin in the fungal cell wall.</text>
</comment>
<sequence length="320" mass="32931">MYAKLAAIAALGATASAYDIPDNLRQIYNNHKSGGCSSSLAGPFAGGASYCADIPNAIFLKGNGQYDNMDTDCDGLDNTAGDCGDDQTGQSQTAFQGLAQSYGIEDLNANIHTYVVFGNEGGNPSFNPQNHGIKPLSVMAVVCNNQVYYGVWGDTNGGTTTGEAAISLGQICFPNEGIRGNNGHGPNDVLYIAFTGDEAVPGKNGANWKAGDKWTFEESIRGLGERLVSQLPGGGGGSQPPPTGGNCSWAGHCEGATCGSDNDCSDDLTCSGGRCSKGGNSSPPPPPPCSWQGHCLGDRCSNENDCADNFVCKSGKCANP</sequence>
<keyword evidence="12" id="KW-1185">Reference proteome</keyword>
<evidence type="ECO:0000256" key="1">
    <source>
        <dbReference type="ARBA" id="ARBA00000405"/>
    </source>
</evidence>
<dbReference type="Pfam" id="PF07335">
    <property type="entry name" value="Glyco_hydro_75"/>
    <property type="match status" value="1"/>
</dbReference>
<dbReference type="PANTHER" id="PTHR42061:SF9">
    <property type="entry name" value="ENDO-CHITOSANASE"/>
    <property type="match status" value="1"/>
</dbReference>
<dbReference type="EC" id="3.2.1.132" evidence="10"/>